<accession>A0A8H4VXZ6</accession>
<dbReference type="AlphaFoldDB" id="A0A8H4VXZ6"/>
<feature type="compositionally biased region" description="Polar residues" evidence="1">
    <location>
        <begin position="9"/>
        <end position="37"/>
    </location>
</feature>
<organism evidence="2 3">
    <name type="scientific">Cudoniella acicularis</name>
    <dbReference type="NCBI Taxonomy" id="354080"/>
    <lineage>
        <taxon>Eukaryota</taxon>
        <taxon>Fungi</taxon>
        <taxon>Dikarya</taxon>
        <taxon>Ascomycota</taxon>
        <taxon>Pezizomycotina</taxon>
        <taxon>Leotiomycetes</taxon>
        <taxon>Helotiales</taxon>
        <taxon>Tricladiaceae</taxon>
        <taxon>Cudoniella</taxon>
    </lineage>
</organism>
<feature type="region of interest" description="Disordered" evidence="1">
    <location>
        <begin position="1"/>
        <end position="38"/>
    </location>
</feature>
<dbReference type="OrthoDB" id="1668230at2759"/>
<proteinExistence type="predicted"/>
<sequence>MPLKRKAISNANCNATPRHTKSSKTSFNSDAPTSPSSAKLIKREIKLEHCDAESIFIKTEYKEHTPRKEVKAKNDPQPNLNLPFVEEAQGEHEPQIEMQIKLNPLPQPLSRRTFGEWFLWPHETKFFSPFKLFCALPRTMNLYDFQPWYPRGIRSFIAAGANGYVATFDETTVLKFPVAPREERMKYPAEVQTPHQHPTER</sequence>
<evidence type="ECO:0000313" key="3">
    <source>
        <dbReference type="Proteomes" id="UP000566819"/>
    </source>
</evidence>
<comment type="caution">
    <text evidence="2">The sequence shown here is derived from an EMBL/GenBank/DDBJ whole genome shotgun (WGS) entry which is preliminary data.</text>
</comment>
<dbReference type="EMBL" id="JAAMPI010001070">
    <property type="protein sequence ID" value="KAF4626863.1"/>
    <property type="molecule type" value="Genomic_DNA"/>
</dbReference>
<dbReference type="Proteomes" id="UP000566819">
    <property type="component" value="Unassembled WGS sequence"/>
</dbReference>
<keyword evidence="3" id="KW-1185">Reference proteome</keyword>
<gene>
    <name evidence="2" type="ORF">G7Y89_g11290</name>
</gene>
<evidence type="ECO:0000313" key="2">
    <source>
        <dbReference type="EMBL" id="KAF4626863.1"/>
    </source>
</evidence>
<name>A0A8H4VXZ6_9HELO</name>
<evidence type="ECO:0000256" key="1">
    <source>
        <dbReference type="SAM" id="MobiDB-lite"/>
    </source>
</evidence>
<reference evidence="2 3" key="1">
    <citation type="submission" date="2020-03" db="EMBL/GenBank/DDBJ databases">
        <title>Draft Genome Sequence of Cudoniella acicularis.</title>
        <authorList>
            <person name="Buettner E."/>
            <person name="Kellner H."/>
        </authorList>
    </citation>
    <scope>NUCLEOTIDE SEQUENCE [LARGE SCALE GENOMIC DNA]</scope>
    <source>
        <strain evidence="2 3">DSM 108380</strain>
    </source>
</reference>
<protein>
    <submittedName>
        <fullName evidence="2">Uncharacterized protein</fullName>
    </submittedName>
</protein>